<proteinExistence type="predicted"/>
<dbReference type="EMBL" id="QXHD01000004">
    <property type="protein sequence ID" value="NEZ55395.1"/>
    <property type="molecule type" value="Genomic_DNA"/>
</dbReference>
<name>A0A6M0RGR6_9CYAN</name>
<organism evidence="1 2">
    <name type="scientific">Adonisia turfae CCMR0081</name>
    <dbReference type="NCBI Taxonomy" id="2292702"/>
    <lineage>
        <taxon>Bacteria</taxon>
        <taxon>Bacillati</taxon>
        <taxon>Cyanobacteriota</taxon>
        <taxon>Adonisia</taxon>
        <taxon>Adonisia turfae</taxon>
    </lineage>
</organism>
<dbReference type="AlphaFoldDB" id="A0A6M0RGR6"/>
<evidence type="ECO:0008006" key="3">
    <source>
        <dbReference type="Google" id="ProtNLM"/>
    </source>
</evidence>
<gene>
    <name evidence="1" type="ORF">DXZ20_06830</name>
</gene>
<keyword evidence="2" id="KW-1185">Reference proteome</keyword>
<dbReference type="Proteomes" id="UP000481033">
    <property type="component" value="Unassembled WGS sequence"/>
</dbReference>
<protein>
    <recommendedName>
        <fullName evidence="3">ATP-binding protein</fullName>
    </recommendedName>
</protein>
<evidence type="ECO:0000313" key="1">
    <source>
        <dbReference type="EMBL" id="NEZ55395.1"/>
    </source>
</evidence>
<dbReference type="Gene3D" id="3.40.50.300">
    <property type="entry name" value="P-loop containing nucleotide triphosphate hydrolases"/>
    <property type="match status" value="2"/>
</dbReference>
<accession>A0A6M0RGR6</accession>
<dbReference type="SUPFAM" id="SSF52540">
    <property type="entry name" value="P-loop containing nucleoside triphosphate hydrolases"/>
    <property type="match status" value="1"/>
</dbReference>
<reference evidence="1 2" key="1">
    <citation type="journal article" date="2020" name="Microb. Ecol.">
        <title>Ecogenomics of the Marine Benthic Filamentous Cyanobacterium Adonisia.</title>
        <authorList>
            <person name="Walter J.M."/>
            <person name="Coutinho F.H."/>
            <person name="Leomil L."/>
            <person name="Hargreaves P.I."/>
            <person name="Campeao M.E."/>
            <person name="Vieira V.V."/>
            <person name="Silva B.S."/>
            <person name="Fistarol G.O."/>
            <person name="Salomon P.S."/>
            <person name="Sawabe T."/>
            <person name="Mino S."/>
            <person name="Hosokawa M."/>
            <person name="Miyashita H."/>
            <person name="Maruyama F."/>
            <person name="van Verk M.C."/>
            <person name="Dutilh B.E."/>
            <person name="Thompson C.C."/>
            <person name="Thompson F.L."/>
        </authorList>
    </citation>
    <scope>NUCLEOTIDE SEQUENCE [LARGE SCALE GENOMIC DNA]</scope>
    <source>
        <strain evidence="1 2">CCMR0081</strain>
    </source>
</reference>
<comment type="caution">
    <text evidence="1">The sequence shown here is derived from an EMBL/GenBank/DDBJ whole genome shotgun (WGS) entry which is preliminary data.</text>
</comment>
<evidence type="ECO:0000313" key="2">
    <source>
        <dbReference type="Proteomes" id="UP000481033"/>
    </source>
</evidence>
<sequence length="917" mass="103147">MWSINRTYTMSTTKQRIGAQRYRFKPFEDESHLECICRLQVRDRDVGAYLLNYRNQLSFVFGFQAVGIHTLLADGQAETVLARLESGLQGFRPGDRLRIHLRSIGIDHQRQQELSDRIESTSTLESQFLLLAQQRATRDRTATGQRQPKHLYLFATYVLEPGKEARSDRLEQALAWIISRYDTFKGLKQEKESQHYQQLLNQAFTDGYLHWKQQLNSRMGLQASPMDADALWSYLWTQFNQSAAPPVPQCLTLSDQTGQLSLQETVTVPLHASSVLIRGEHGHPTHPKADRQWVRVKGKCIGAVVLESKPAGFTSPEHQLYYLWQALSQFADYDCVCELAAADRTMTRMSLQRLTRQNMTATFRANLLKDVDVASQMRLKQGVAAQEKIYEGALPIWVSVVVFLHRNNPTELSEASQQLTNAFHQGDFIRETEVAWQLWLRSLPIVSGWLLEDGRRQLYLTHEAPGLMPVAFPRAVDSRGIELITHQGRMPIQIDFAQKHRGILIFGETRSGKSVLAAEIFVWAIACGMNVISLDYPKPDGTTTYTDLVKFFGDQGAYFDIGSESNNLFQIPDLRHLDEKQHQERLDDYKEFLVKALDTMVMGTETENQLGKRVHTLLWQGLAEFFTDNAILSRYDAAFDDGFGSNAWQQMPTLADFVETIAGLKLEVNSPLIQEALATILLELRGWLSSRVGRAISKPSTIRTDAQLTVFALRNVGDNIEAAVLALSAQSMAFRRALEVSDSLLAIDESPILFKYNGIAQIIGQVCANGAKSGIRPLIIGQDPDTIANSVAGSQILQNLNTRFIGAIQPNALPSYETLFGYSPQVLMPNTDEAFRIDPVQICSHWLVDADARLTPCSHYPSPELLAAVANNQKEQRARQRVLAQHDNKFAGYAAFAQAYVQTVRAGQSMDQISPNP</sequence>
<dbReference type="InterPro" id="IPR027417">
    <property type="entry name" value="P-loop_NTPase"/>
</dbReference>